<dbReference type="EMBL" id="JABSTV010001248">
    <property type="protein sequence ID" value="KAH7967880.1"/>
    <property type="molecule type" value="Genomic_DNA"/>
</dbReference>
<dbReference type="VEuPathDB" id="VectorBase:RSAN_040816"/>
<proteinExistence type="predicted"/>
<sequence length="459" mass="49875">MAACTDDDRHSEAEPDIVEEPARVAVRNSSLECDIDVSVTVARSSCTAAAKHSGPLVDMPSEKSGLSLDEDSLLDGDPDKDFAPGDDALIPGLSDVSLSPKHAIMADPLDLSLSEGDNSLGQQSPISKPLATVPEEPELEAQLEMEHPPERNPEELSAHMEEEPAPLMLDALPNQDQELSTEAGNDLLPDSSEPNLKISEQSLVESAVLPEISDSSLKEDKATSTAKVIVIEDLPVRPRSPFQTRNRPNATAHTQQSPVLMPEKLPLPPAECRPVLPTLSQRNQLGACRKVAPVSVEVRSARPIGAELAPPLMSKGSVANQFLLKIGQLRGATVFSEGGHDTCTLTKDLMSVEGAQKHPDKYKKEEFGELFTKRPAVAEQFAPKLPAQSRTEAESDDEDSLMDFDHLPIRSRMDIWKRREGRAIRKGLILLSPDRGATHSALKVRPETQGLITERRLDS</sequence>
<organism evidence="2 3">
    <name type="scientific">Rhipicephalus sanguineus</name>
    <name type="common">Brown dog tick</name>
    <name type="synonym">Ixodes sanguineus</name>
    <dbReference type="NCBI Taxonomy" id="34632"/>
    <lineage>
        <taxon>Eukaryota</taxon>
        <taxon>Metazoa</taxon>
        <taxon>Ecdysozoa</taxon>
        <taxon>Arthropoda</taxon>
        <taxon>Chelicerata</taxon>
        <taxon>Arachnida</taxon>
        <taxon>Acari</taxon>
        <taxon>Parasitiformes</taxon>
        <taxon>Ixodida</taxon>
        <taxon>Ixodoidea</taxon>
        <taxon>Ixodidae</taxon>
        <taxon>Rhipicephalinae</taxon>
        <taxon>Rhipicephalus</taxon>
        <taxon>Rhipicephalus</taxon>
    </lineage>
</organism>
<comment type="caution">
    <text evidence="2">The sequence shown here is derived from an EMBL/GenBank/DDBJ whole genome shotgun (WGS) entry which is preliminary data.</text>
</comment>
<gene>
    <name evidence="2" type="ORF">HPB52_003731</name>
</gene>
<reference evidence="2" key="2">
    <citation type="submission" date="2021-09" db="EMBL/GenBank/DDBJ databases">
        <authorList>
            <person name="Jia N."/>
            <person name="Wang J."/>
            <person name="Shi W."/>
            <person name="Du L."/>
            <person name="Sun Y."/>
            <person name="Zhan W."/>
            <person name="Jiang J."/>
            <person name="Wang Q."/>
            <person name="Zhang B."/>
            <person name="Ji P."/>
            <person name="Sakyi L.B."/>
            <person name="Cui X."/>
            <person name="Yuan T."/>
            <person name="Jiang B."/>
            <person name="Yang W."/>
            <person name="Lam T.T.-Y."/>
            <person name="Chang Q."/>
            <person name="Ding S."/>
            <person name="Wang X."/>
            <person name="Zhu J."/>
            <person name="Ruan X."/>
            <person name="Zhao L."/>
            <person name="Wei J."/>
            <person name="Que T."/>
            <person name="Du C."/>
            <person name="Cheng J."/>
            <person name="Dai P."/>
            <person name="Han X."/>
            <person name="Huang E."/>
            <person name="Gao Y."/>
            <person name="Liu J."/>
            <person name="Shao H."/>
            <person name="Ye R."/>
            <person name="Li L."/>
            <person name="Wei W."/>
            <person name="Wang X."/>
            <person name="Wang C."/>
            <person name="Huo Q."/>
            <person name="Li W."/>
            <person name="Guo W."/>
            <person name="Chen H."/>
            <person name="Chen S."/>
            <person name="Zhou L."/>
            <person name="Zhou L."/>
            <person name="Ni X."/>
            <person name="Tian J."/>
            <person name="Zhou Y."/>
            <person name="Sheng Y."/>
            <person name="Liu T."/>
            <person name="Pan Y."/>
            <person name="Xia L."/>
            <person name="Li J."/>
            <person name="Zhao F."/>
            <person name="Cao W."/>
        </authorList>
    </citation>
    <scope>NUCLEOTIDE SEQUENCE</scope>
    <source>
        <strain evidence="2">Rsan-2018</strain>
        <tissue evidence="2">Larvae</tissue>
    </source>
</reference>
<evidence type="ECO:0000256" key="1">
    <source>
        <dbReference type="SAM" id="MobiDB-lite"/>
    </source>
</evidence>
<dbReference type="AlphaFoldDB" id="A0A9D4Q4L6"/>
<feature type="compositionally biased region" description="Polar residues" evidence="1">
    <location>
        <begin position="174"/>
        <end position="183"/>
    </location>
</feature>
<protein>
    <submittedName>
        <fullName evidence="2">Uncharacterized protein</fullName>
    </submittedName>
</protein>
<feature type="region of interest" description="Disordered" evidence="1">
    <location>
        <begin position="1"/>
        <end position="20"/>
    </location>
</feature>
<feature type="region of interest" description="Disordered" evidence="1">
    <location>
        <begin position="48"/>
        <end position="88"/>
    </location>
</feature>
<keyword evidence="3" id="KW-1185">Reference proteome</keyword>
<evidence type="ECO:0000313" key="2">
    <source>
        <dbReference type="EMBL" id="KAH7967880.1"/>
    </source>
</evidence>
<feature type="region of interest" description="Disordered" evidence="1">
    <location>
        <begin position="238"/>
        <end position="266"/>
    </location>
</feature>
<feature type="compositionally biased region" description="Polar residues" evidence="1">
    <location>
        <begin position="241"/>
        <end position="258"/>
    </location>
</feature>
<name>A0A9D4Q4L6_RHISA</name>
<accession>A0A9D4Q4L6</accession>
<feature type="compositionally biased region" description="Basic and acidic residues" evidence="1">
    <location>
        <begin position="1"/>
        <end position="13"/>
    </location>
</feature>
<evidence type="ECO:0000313" key="3">
    <source>
        <dbReference type="Proteomes" id="UP000821837"/>
    </source>
</evidence>
<feature type="compositionally biased region" description="Basic and acidic residues" evidence="1">
    <location>
        <begin position="144"/>
        <end position="162"/>
    </location>
</feature>
<reference evidence="2" key="1">
    <citation type="journal article" date="2020" name="Cell">
        <title>Large-Scale Comparative Analyses of Tick Genomes Elucidate Their Genetic Diversity and Vector Capacities.</title>
        <authorList>
            <consortium name="Tick Genome and Microbiome Consortium (TIGMIC)"/>
            <person name="Jia N."/>
            <person name="Wang J."/>
            <person name="Shi W."/>
            <person name="Du L."/>
            <person name="Sun Y."/>
            <person name="Zhan W."/>
            <person name="Jiang J.F."/>
            <person name="Wang Q."/>
            <person name="Zhang B."/>
            <person name="Ji P."/>
            <person name="Bell-Sakyi L."/>
            <person name="Cui X.M."/>
            <person name="Yuan T.T."/>
            <person name="Jiang B.G."/>
            <person name="Yang W.F."/>
            <person name="Lam T.T."/>
            <person name="Chang Q.C."/>
            <person name="Ding S.J."/>
            <person name="Wang X.J."/>
            <person name="Zhu J.G."/>
            <person name="Ruan X.D."/>
            <person name="Zhao L."/>
            <person name="Wei J.T."/>
            <person name="Ye R.Z."/>
            <person name="Que T.C."/>
            <person name="Du C.H."/>
            <person name="Zhou Y.H."/>
            <person name="Cheng J.X."/>
            <person name="Dai P.F."/>
            <person name="Guo W.B."/>
            <person name="Han X.H."/>
            <person name="Huang E.J."/>
            <person name="Li L.F."/>
            <person name="Wei W."/>
            <person name="Gao Y.C."/>
            <person name="Liu J.Z."/>
            <person name="Shao H.Z."/>
            <person name="Wang X."/>
            <person name="Wang C.C."/>
            <person name="Yang T.C."/>
            <person name="Huo Q.B."/>
            <person name="Li W."/>
            <person name="Chen H.Y."/>
            <person name="Chen S.E."/>
            <person name="Zhou L.G."/>
            <person name="Ni X.B."/>
            <person name="Tian J.H."/>
            <person name="Sheng Y."/>
            <person name="Liu T."/>
            <person name="Pan Y.S."/>
            <person name="Xia L.Y."/>
            <person name="Li J."/>
            <person name="Zhao F."/>
            <person name="Cao W.C."/>
        </authorList>
    </citation>
    <scope>NUCLEOTIDE SEQUENCE</scope>
    <source>
        <strain evidence="2">Rsan-2018</strain>
    </source>
</reference>
<feature type="compositionally biased region" description="Polar residues" evidence="1">
    <location>
        <begin position="115"/>
        <end position="126"/>
    </location>
</feature>
<feature type="region of interest" description="Disordered" evidence="1">
    <location>
        <begin position="109"/>
        <end position="194"/>
    </location>
</feature>
<dbReference type="Proteomes" id="UP000821837">
    <property type="component" value="Unassembled WGS sequence"/>
</dbReference>